<dbReference type="RefSeq" id="WP_379483842.1">
    <property type="nucleotide sequence ID" value="NZ_JBHMCF010000025.1"/>
</dbReference>
<protein>
    <submittedName>
        <fullName evidence="1">Uncharacterized protein</fullName>
    </submittedName>
</protein>
<gene>
    <name evidence="1" type="ORF">ACFFR3_23450</name>
</gene>
<organism evidence="1 2">
    <name type="scientific">Nonomuraea salmonea</name>
    <dbReference type="NCBI Taxonomy" id="46181"/>
    <lineage>
        <taxon>Bacteria</taxon>
        <taxon>Bacillati</taxon>
        <taxon>Actinomycetota</taxon>
        <taxon>Actinomycetes</taxon>
        <taxon>Streptosporangiales</taxon>
        <taxon>Streptosporangiaceae</taxon>
        <taxon>Nonomuraea</taxon>
    </lineage>
</organism>
<dbReference type="Proteomes" id="UP001589568">
    <property type="component" value="Unassembled WGS sequence"/>
</dbReference>
<evidence type="ECO:0000313" key="1">
    <source>
        <dbReference type="EMBL" id="MFB9472476.1"/>
    </source>
</evidence>
<name>A0ABV5NQM9_9ACTN</name>
<proteinExistence type="predicted"/>
<comment type="caution">
    <text evidence="1">The sequence shown here is derived from an EMBL/GenBank/DDBJ whole genome shotgun (WGS) entry which is preliminary data.</text>
</comment>
<reference evidence="1 2" key="1">
    <citation type="submission" date="2024-09" db="EMBL/GenBank/DDBJ databases">
        <authorList>
            <person name="Sun Q."/>
            <person name="Mori K."/>
        </authorList>
    </citation>
    <scope>NUCLEOTIDE SEQUENCE [LARGE SCALE GENOMIC DNA]</scope>
    <source>
        <strain evidence="1 2">JCM 3324</strain>
    </source>
</reference>
<sequence>MSNPPAPQNQQERKDRTTITIRRLTKAETPGVLHPSHGNSN</sequence>
<keyword evidence="2" id="KW-1185">Reference proteome</keyword>
<evidence type="ECO:0000313" key="2">
    <source>
        <dbReference type="Proteomes" id="UP001589568"/>
    </source>
</evidence>
<accession>A0ABV5NQM9</accession>
<dbReference type="EMBL" id="JBHMCF010000025">
    <property type="protein sequence ID" value="MFB9472476.1"/>
    <property type="molecule type" value="Genomic_DNA"/>
</dbReference>